<name>A0ABX1HPI2_9BACT</name>
<comment type="caution">
    <text evidence="1">The sequence shown here is derived from an EMBL/GenBank/DDBJ whole genome shotgun (WGS) entry which is preliminary data.</text>
</comment>
<organism evidence="1 2">
    <name type="scientific">Hymenobacter artigasi</name>
    <dbReference type="NCBI Taxonomy" id="2719616"/>
    <lineage>
        <taxon>Bacteria</taxon>
        <taxon>Pseudomonadati</taxon>
        <taxon>Bacteroidota</taxon>
        <taxon>Cytophagia</taxon>
        <taxon>Cytophagales</taxon>
        <taxon>Hymenobacteraceae</taxon>
        <taxon>Hymenobacter</taxon>
    </lineage>
</organism>
<evidence type="ECO:0000313" key="1">
    <source>
        <dbReference type="EMBL" id="NKI90937.1"/>
    </source>
</evidence>
<dbReference type="EMBL" id="JAAVTK010000012">
    <property type="protein sequence ID" value="NKI90937.1"/>
    <property type="molecule type" value="Genomic_DNA"/>
</dbReference>
<keyword evidence="2" id="KW-1185">Reference proteome</keyword>
<reference evidence="1 2" key="1">
    <citation type="submission" date="2020-03" db="EMBL/GenBank/DDBJ databases">
        <title>Genomic Encyclopedia of Type Strains, Phase IV (KMG-V): Genome sequencing to study the core and pangenomes of soil and plant-associated prokaryotes.</title>
        <authorList>
            <person name="Whitman W."/>
        </authorList>
    </citation>
    <scope>NUCLEOTIDE SEQUENCE [LARGE SCALE GENOMIC DNA]</scope>
    <source>
        <strain evidence="1 2">1B</strain>
    </source>
</reference>
<proteinExistence type="predicted"/>
<evidence type="ECO:0000313" key="2">
    <source>
        <dbReference type="Proteomes" id="UP000717634"/>
    </source>
</evidence>
<gene>
    <name evidence="1" type="ORF">HBN54_003549</name>
</gene>
<accession>A0ABX1HPI2</accession>
<sequence>MALLLGGVLALSLVFNVLLLKTHDDSLPEDDSQELTAATAELHHTQRLLTQCQGQRQRQDSLLVMLRAYPTAAASPTPSPAFYSPK</sequence>
<dbReference type="Proteomes" id="UP000717634">
    <property type="component" value="Unassembled WGS sequence"/>
</dbReference>
<protein>
    <submittedName>
        <fullName evidence="1">Uncharacterized protein</fullName>
    </submittedName>
</protein>
<dbReference type="RefSeq" id="WP_210428100.1">
    <property type="nucleotide sequence ID" value="NZ_JAAVTK010000012.1"/>
</dbReference>